<organism evidence="1 2">
    <name type="scientific">Chryseobacterium oryctis</name>
    <dbReference type="NCBI Taxonomy" id="2952618"/>
    <lineage>
        <taxon>Bacteria</taxon>
        <taxon>Pseudomonadati</taxon>
        <taxon>Bacteroidota</taxon>
        <taxon>Flavobacteriia</taxon>
        <taxon>Flavobacteriales</taxon>
        <taxon>Weeksellaceae</taxon>
        <taxon>Chryseobacterium group</taxon>
        <taxon>Chryseobacterium</taxon>
    </lineage>
</organism>
<evidence type="ECO:0000313" key="2">
    <source>
        <dbReference type="Proteomes" id="UP001163719"/>
    </source>
</evidence>
<keyword evidence="2" id="KW-1185">Reference proteome</keyword>
<sequence length="58" mass="6832">MAIEIKELKIKINVSEPQNSGFPDHLKMNTSKFQEMKTEIVNECIRKVLEKIKEKSER</sequence>
<dbReference type="Proteomes" id="UP001163719">
    <property type="component" value="Unassembled WGS sequence"/>
</dbReference>
<evidence type="ECO:0000313" key="1">
    <source>
        <dbReference type="EMBL" id="MCW3162455.1"/>
    </source>
</evidence>
<gene>
    <name evidence="1" type="ORF">OH806_14385</name>
</gene>
<dbReference type="EMBL" id="JAPDHV010000007">
    <property type="protein sequence ID" value="MCW3162455.1"/>
    <property type="molecule type" value="Genomic_DNA"/>
</dbReference>
<reference evidence="1" key="1">
    <citation type="submission" date="2022-10" db="EMBL/GenBank/DDBJ databases">
        <title>Chryseobacterium babae sp. nov. isolated from the gut of the beetle Oryctes rhinoceros, and Chryseobacterium kimseyorum sp. nov., isolated from a stick insect rearing cage.</title>
        <authorList>
            <person name="Shelomi M."/>
            <person name="Han C.-J."/>
            <person name="Chen W.-M."/>
            <person name="Chen H.-K."/>
            <person name="Liaw S.-J."/>
            <person name="Muhle E."/>
            <person name="Clermont D."/>
        </authorList>
    </citation>
    <scope>NUCLEOTIDE SEQUENCE</scope>
    <source>
        <strain evidence="1">WLa1L2M3</strain>
    </source>
</reference>
<dbReference type="RefSeq" id="WP_264744372.1">
    <property type="nucleotide sequence ID" value="NZ_JAPDHV010000007.1"/>
</dbReference>
<proteinExistence type="predicted"/>
<comment type="caution">
    <text evidence="1">The sequence shown here is derived from an EMBL/GenBank/DDBJ whole genome shotgun (WGS) entry which is preliminary data.</text>
</comment>
<protein>
    <submittedName>
        <fullName evidence="1">DUF5908 family protein</fullName>
    </submittedName>
</protein>
<dbReference type="InterPro" id="IPR045459">
    <property type="entry name" value="DUF5908"/>
</dbReference>
<name>A0ABT3HRP9_9FLAO</name>
<accession>A0ABT3HRP9</accession>
<dbReference type="Pfam" id="PF19265">
    <property type="entry name" value="DUF5908"/>
    <property type="match status" value="1"/>
</dbReference>